<evidence type="ECO:0000256" key="11">
    <source>
        <dbReference type="ARBA" id="ARBA00049494"/>
    </source>
</evidence>
<evidence type="ECO:0000259" key="12">
    <source>
        <dbReference type="Pfam" id="PF06574"/>
    </source>
</evidence>
<name>A0ABW8RBT9_9BACI</name>
<keyword evidence="14" id="KW-1185">Reference proteome</keyword>
<evidence type="ECO:0000256" key="8">
    <source>
        <dbReference type="ARBA" id="ARBA00022741"/>
    </source>
</evidence>
<dbReference type="SUPFAM" id="SSF52374">
    <property type="entry name" value="Nucleotidylyl transferase"/>
    <property type="match status" value="1"/>
</dbReference>
<evidence type="ECO:0000256" key="4">
    <source>
        <dbReference type="ARBA" id="ARBA00022630"/>
    </source>
</evidence>
<organism evidence="13 14">
    <name type="scientific">Bacillus salipaludis</name>
    <dbReference type="NCBI Taxonomy" id="2547811"/>
    <lineage>
        <taxon>Bacteria</taxon>
        <taxon>Bacillati</taxon>
        <taxon>Bacillota</taxon>
        <taxon>Bacilli</taxon>
        <taxon>Bacillales</taxon>
        <taxon>Bacillaceae</taxon>
        <taxon>Bacillus</taxon>
    </lineage>
</organism>
<evidence type="ECO:0000256" key="5">
    <source>
        <dbReference type="ARBA" id="ARBA00022643"/>
    </source>
</evidence>
<keyword evidence="5" id="KW-0288">FMN</keyword>
<evidence type="ECO:0000256" key="3">
    <source>
        <dbReference type="ARBA" id="ARBA00012393"/>
    </source>
</evidence>
<keyword evidence="4" id="KW-0285">Flavoprotein</keyword>
<comment type="caution">
    <text evidence="13">The sequence shown here is derived from an EMBL/GenBank/DDBJ whole genome shotgun (WGS) entry which is preliminary data.</text>
</comment>
<dbReference type="Gene3D" id="3.40.50.620">
    <property type="entry name" value="HUPs"/>
    <property type="match status" value="1"/>
</dbReference>
<evidence type="ECO:0000313" key="14">
    <source>
        <dbReference type="Proteomes" id="UP001623041"/>
    </source>
</evidence>
<gene>
    <name evidence="13" type="ORF">ACJEBI_05410</name>
</gene>
<evidence type="ECO:0000256" key="7">
    <source>
        <dbReference type="ARBA" id="ARBA00022695"/>
    </source>
</evidence>
<dbReference type="NCBIfam" id="TIGR00125">
    <property type="entry name" value="cyt_tran_rel"/>
    <property type="match status" value="1"/>
</dbReference>
<evidence type="ECO:0000256" key="6">
    <source>
        <dbReference type="ARBA" id="ARBA00022679"/>
    </source>
</evidence>
<evidence type="ECO:0000256" key="9">
    <source>
        <dbReference type="ARBA" id="ARBA00022827"/>
    </source>
</evidence>
<keyword evidence="8" id="KW-0547">Nucleotide-binding</keyword>
<dbReference type="GO" id="GO:0016779">
    <property type="term" value="F:nucleotidyltransferase activity"/>
    <property type="evidence" value="ECO:0007669"/>
    <property type="project" value="UniProtKB-KW"/>
</dbReference>
<feature type="domain" description="FAD synthetase" evidence="12">
    <location>
        <begin position="10"/>
        <end position="151"/>
    </location>
</feature>
<keyword evidence="7 13" id="KW-0548">Nucleotidyltransferase</keyword>
<dbReference type="InterPro" id="IPR015864">
    <property type="entry name" value="FAD_synthase"/>
</dbReference>
<dbReference type="InterPro" id="IPR023468">
    <property type="entry name" value="Riboflavin_kinase"/>
</dbReference>
<dbReference type="PANTHER" id="PTHR22749">
    <property type="entry name" value="RIBOFLAVIN KINASE/FMN ADENYLYLTRANSFERASE"/>
    <property type="match status" value="1"/>
</dbReference>
<dbReference type="Pfam" id="PF06574">
    <property type="entry name" value="FAD_syn"/>
    <property type="match status" value="1"/>
</dbReference>
<dbReference type="CDD" id="cd02064">
    <property type="entry name" value="FAD_synthetase_N"/>
    <property type="match status" value="1"/>
</dbReference>
<comment type="catalytic activity">
    <reaction evidence="11">
        <text>FMN + ATP + H(+) = FAD + diphosphate</text>
        <dbReference type="Rhea" id="RHEA:17237"/>
        <dbReference type="ChEBI" id="CHEBI:15378"/>
        <dbReference type="ChEBI" id="CHEBI:30616"/>
        <dbReference type="ChEBI" id="CHEBI:33019"/>
        <dbReference type="ChEBI" id="CHEBI:57692"/>
        <dbReference type="ChEBI" id="CHEBI:58210"/>
        <dbReference type="EC" id="2.7.7.2"/>
    </reaction>
</comment>
<dbReference type="InterPro" id="IPR004821">
    <property type="entry name" value="Cyt_trans-like"/>
</dbReference>
<dbReference type="EMBL" id="JBJHQH010000003">
    <property type="protein sequence ID" value="MFK9090918.1"/>
    <property type="molecule type" value="Genomic_DNA"/>
</dbReference>
<reference evidence="13 14" key="1">
    <citation type="submission" date="2024-11" db="EMBL/GenBank/DDBJ databases">
        <authorList>
            <person name="Lucas J.A."/>
        </authorList>
    </citation>
    <scope>NUCLEOTIDE SEQUENCE [LARGE SCALE GENOMIC DNA]</scope>
    <source>
        <strain evidence="13 14">Z 5.4</strain>
    </source>
</reference>
<protein>
    <recommendedName>
        <fullName evidence="3">FAD synthase</fullName>
        <ecNumber evidence="3">2.7.7.2</ecNumber>
    </recommendedName>
</protein>
<keyword evidence="9" id="KW-0274">FAD</keyword>
<comment type="pathway">
    <text evidence="1">Cofactor biosynthesis; FAD biosynthesis; FAD from FMN: step 1/1.</text>
</comment>
<dbReference type="InterPro" id="IPR014729">
    <property type="entry name" value="Rossmann-like_a/b/a_fold"/>
</dbReference>
<dbReference type="EC" id="2.7.7.2" evidence="3"/>
<proteinExistence type="inferred from homology"/>
<evidence type="ECO:0000256" key="2">
    <source>
        <dbReference type="ARBA" id="ARBA00010214"/>
    </source>
</evidence>
<evidence type="ECO:0000313" key="13">
    <source>
        <dbReference type="EMBL" id="MFK9090918.1"/>
    </source>
</evidence>
<dbReference type="PANTHER" id="PTHR22749:SF6">
    <property type="entry name" value="RIBOFLAVIN KINASE"/>
    <property type="match status" value="1"/>
</dbReference>
<dbReference type="RefSeq" id="WP_406579784.1">
    <property type="nucleotide sequence ID" value="NZ_JBJHQH010000003.1"/>
</dbReference>
<keyword evidence="10" id="KW-0067">ATP-binding</keyword>
<accession>A0ABW8RBT9</accession>
<keyword evidence="6" id="KW-0808">Transferase</keyword>
<sequence length="174" mass="19454">MYTSLTLPCSIIAIGAFDGVHQGHQAVIQQAVQKSKELHVPSVIYTFDPPPRVFFQGVQMITTIAEKLSMLEKLGVDHVVVTRFDLAYANKSAHDFIQTLANLNPMEIIVGEDFRFGQGRKGDLVMLKKYFNVDMMQPVCCSKGNTVSSTRIRQLIAEGDTRLSNLLLGWPIRE</sequence>
<evidence type="ECO:0000256" key="1">
    <source>
        <dbReference type="ARBA" id="ARBA00004726"/>
    </source>
</evidence>
<dbReference type="Proteomes" id="UP001623041">
    <property type="component" value="Unassembled WGS sequence"/>
</dbReference>
<comment type="similarity">
    <text evidence="2">Belongs to the RibF family.</text>
</comment>
<evidence type="ECO:0000256" key="10">
    <source>
        <dbReference type="ARBA" id="ARBA00022840"/>
    </source>
</evidence>